<evidence type="ECO:0000313" key="1">
    <source>
        <dbReference type="EMBL" id="KIJ35923.1"/>
    </source>
</evidence>
<evidence type="ECO:0000313" key="2">
    <source>
        <dbReference type="Proteomes" id="UP000054279"/>
    </source>
</evidence>
<sequence>MYKAHCANNNTVSTLHTYGLFGFWYKGDWSGPQDTARVAGAKQKTGVVAPEQRDWIFKLPTIEFAFNSTSSSTTGYSPFFLNFG</sequence>
<accession>A0A0C9TZX7</accession>
<reference evidence="1 2" key="1">
    <citation type="submission" date="2014-06" db="EMBL/GenBank/DDBJ databases">
        <title>Evolutionary Origins and Diversification of the Mycorrhizal Mutualists.</title>
        <authorList>
            <consortium name="DOE Joint Genome Institute"/>
            <consortium name="Mycorrhizal Genomics Consortium"/>
            <person name="Kohler A."/>
            <person name="Kuo A."/>
            <person name="Nagy L.G."/>
            <person name="Floudas D."/>
            <person name="Copeland A."/>
            <person name="Barry K.W."/>
            <person name="Cichocki N."/>
            <person name="Veneault-Fourrey C."/>
            <person name="LaButti K."/>
            <person name="Lindquist E.A."/>
            <person name="Lipzen A."/>
            <person name="Lundell T."/>
            <person name="Morin E."/>
            <person name="Murat C."/>
            <person name="Riley R."/>
            <person name="Ohm R."/>
            <person name="Sun H."/>
            <person name="Tunlid A."/>
            <person name="Henrissat B."/>
            <person name="Grigoriev I.V."/>
            <person name="Hibbett D.S."/>
            <person name="Martin F."/>
        </authorList>
    </citation>
    <scope>NUCLEOTIDE SEQUENCE [LARGE SCALE GENOMIC DNA]</scope>
    <source>
        <strain evidence="1 2">SS14</strain>
    </source>
</reference>
<dbReference type="EMBL" id="KN837183">
    <property type="protein sequence ID" value="KIJ35923.1"/>
    <property type="molecule type" value="Genomic_DNA"/>
</dbReference>
<proteinExistence type="predicted"/>
<protein>
    <submittedName>
        <fullName evidence="1">Uncharacterized protein</fullName>
    </submittedName>
</protein>
<gene>
    <name evidence="1" type="ORF">M422DRAFT_179978</name>
</gene>
<dbReference type="AlphaFoldDB" id="A0A0C9TZX7"/>
<name>A0A0C9TZX7_SPHS4</name>
<dbReference type="HOGENOM" id="CLU_2528902_0_0_1"/>
<keyword evidence="2" id="KW-1185">Reference proteome</keyword>
<dbReference type="Proteomes" id="UP000054279">
    <property type="component" value="Unassembled WGS sequence"/>
</dbReference>
<dbReference type="OrthoDB" id="3227343at2759"/>
<organism evidence="1 2">
    <name type="scientific">Sphaerobolus stellatus (strain SS14)</name>
    <dbReference type="NCBI Taxonomy" id="990650"/>
    <lineage>
        <taxon>Eukaryota</taxon>
        <taxon>Fungi</taxon>
        <taxon>Dikarya</taxon>
        <taxon>Basidiomycota</taxon>
        <taxon>Agaricomycotina</taxon>
        <taxon>Agaricomycetes</taxon>
        <taxon>Phallomycetidae</taxon>
        <taxon>Geastrales</taxon>
        <taxon>Sphaerobolaceae</taxon>
        <taxon>Sphaerobolus</taxon>
    </lineage>
</organism>